<dbReference type="AlphaFoldDB" id="A0A9X4KKZ3"/>
<sequence>MLEQQSLVRWNAEENTLEVYAAIANQADADASFKAAIVFLNPPLRDAVGLDRVEVTEDDRNGKTPFLLKPYTETVLKHTFATAGQLERAWLSKGVGIEITTKGKRMTLPIKYGEIG</sequence>
<keyword evidence="2" id="KW-1185">Reference proteome</keyword>
<dbReference type="RefSeq" id="WP_277567909.1">
    <property type="nucleotide sequence ID" value="NZ_JAPDHZ010000006.1"/>
</dbReference>
<organism evidence="1 2">
    <name type="scientific">Cohnella ginsengisoli</name>
    <dbReference type="NCBI Taxonomy" id="425004"/>
    <lineage>
        <taxon>Bacteria</taxon>
        <taxon>Bacillati</taxon>
        <taxon>Bacillota</taxon>
        <taxon>Bacilli</taxon>
        <taxon>Bacillales</taxon>
        <taxon>Paenibacillaceae</taxon>
        <taxon>Cohnella</taxon>
    </lineage>
</organism>
<name>A0A9X4KKZ3_9BACL</name>
<gene>
    <name evidence="1" type="ORF">OMP38_27395</name>
</gene>
<comment type="caution">
    <text evidence="1">The sequence shown here is derived from an EMBL/GenBank/DDBJ whole genome shotgun (WGS) entry which is preliminary data.</text>
</comment>
<proteinExistence type="predicted"/>
<dbReference type="EMBL" id="JAPDHZ010000006">
    <property type="protein sequence ID" value="MDG0794142.1"/>
    <property type="molecule type" value="Genomic_DNA"/>
</dbReference>
<reference evidence="1 2" key="1">
    <citation type="submission" date="2022-10" db="EMBL/GenBank/DDBJ databases">
        <title>Comparative genomic analysis of Cohnella hashimotonis sp. nov., isolated from the International Space Station.</title>
        <authorList>
            <person name="Simpson A."/>
            <person name="Venkateswaran K."/>
        </authorList>
    </citation>
    <scope>NUCLEOTIDE SEQUENCE [LARGE SCALE GENOMIC DNA]</scope>
    <source>
        <strain evidence="1 2">DSM 18997</strain>
    </source>
</reference>
<accession>A0A9X4KKZ3</accession>
<protein>
    <submittedName>
        <fullName evidence="1">Uncharacterized protein</fullName>
    </submittedName>
</protein>
<evidence type="ECO:0000313" key="2">
    <source>
        <dbReference type="Proteomes" id="UP001153387"/>
    </source>
</evidence>
<evidence type="ECO:0000313" key="1">
    <source>
        <dbReference type="EMBL" id="MDG0794142.1"/>
    </source>
</evidence>
<dbReference type="Proteomes" id="UP001153387">
    <property type="component" value="Unassembled WGS sequence"/>
</dbReference>